<proteinExistence type="predicted"/>
<dbReference type="VEuPathDB" id="AmoebaDB:NfTy_045990"/>
<feature type="domain" description="Rho-GAP" evidence="3">
    <location>
        <begin position="1"/>
        <end position="167"/>
    </location>
</feature>
<dbReference type="SMART" id="SM00324">
    <property type="entry name" value="RhoGAP"/>
    <property type="match status" value="1"/>
</dbReference>
<organism evidence="4 6">
    <name type="scientific">Naegleria fowleri</name>
    <name type="common">Brain eating amoeba</name>
    <dbReference type="NCBI Taxonomy" id="5763"/>
    <lineage>
        <taxon>Eukaryota</taxon>
        <taxon>Discoba</taxon>
        <taxon>Heterolobosea</taxon>
        <taxon>Tetramitia</taxon>
        <taxon>Eutetramitia</taxon>
        <taxon>Vahlkampfiidae</taxon>
        <taxon>Naegleria</taxon>
    </lineage>
</organism>
<evidence type="ECO:0000256" key="2">
    <source>
        <dbReference type="SAM" id="MobiDB-lite"/>
    </source>
</evidence>
<keyword evidence="6" id="KW-1185">Reference proteome</keyword>
<dbReference type="VEuPathDB" id="AmoebaDB:FDP41_001438"/>
<dbReference type="GO" id="GO:0005737">
    <property type="term" value="C:cytoplasm"/>
    <property type="evidence" value="ECO:0007669"/>
    <property type="project" value="TreeGrafter"/>
</dbReference>
<sequence length="241" mass="27246">MDFILKHAKDIEGLFRISGHAGDVLKLKSKLNSGEAIELSEIENIHNVASLVKMYFRELPNPLISFECYDMFMIADSIPDFCSRLECLKKLLAYLPPTNQIILQQLCLFLSELAKNSEKNRMNIENLAIVFSPNILRAPDSKQKDPLLVSHPFLESQEPLSQSDNIMNFQEFMEHKSTSQIRQQGSASSTNDPQTSINLTSPIQMKVSEQIFGTSAQEVTSSVKLLSEKITQQIQDSHPFK</sequence>
<dbReference type="VEuPathDB" id="AmoebaDB:FDP41_009154"/>
<name>A0A6A5BHP3_NAEFO</name>
<dbReference type="SUPFAM" id="SSF48350">
    <property type="entry name" value="GTPase activation domain, GAP"/>
    <property type="match status" value="1"/>
</dbReference>
<dbReference type="PANTHER" id="PTHR23176:SF129">
    <property type="entry name" value="RHO GTPASE ACTIVATING PROTEIN AT 16F, ISOFORM E-RELATED"/>
    <property type="match status" value="1"/>
</dbReference>
<dbReference type="InterPro" id="IPR050729">
    <property type="entry name" value="Rho-GAP"/>
</dbReference>
<dbReference type="PROSITE" id="PS50238">
    <property type="entry name" value="RHOGAP"/>
    <property type="match status" value="1"/>
</dbReference>
<dbReference type="EMBL" id="VFQX01000067">
    <property type="protein sequence ID" value="KAF0972549.1"/>
    <property type="molecule type" value="Genomic_DNA"/>
</dbReference>
<keyword evidence="1" id="KW-0343">GTPase activation</keyword>
<dbReference type="Gene3D" id="1.10.555.10">
    <property type="entry name" value="Rho GTPase activation protein"/>
    <property type="match status" value="1"/>
</dbReference>
<dbReference type="RefSeq" id="XP_044564234.1">
    <property type="nucleotide sequence ID" value="XM_044704522.1"/>
</dbReference>
<dbReference type="GeneID" id="68108656"/>
<dbReference type="Pfam" id="PF00620">
    <property type="entry name" value="RhoGAP"/>
    <property type="match status" value="1"/>
</dbReference>
<dbReference type="InterPro" id="IPR000198">
    <property type="entry name" value="RhoGAP_dom"/>
</dbReference>
<dbReference type="EMBL" id="VFQX01000025">
    <property type="protein sequence ID" value="KAF0979521.1"/>
    <property type="molecule type" value="Genomic_DNA"/>
</dbReference>
<comment type="caution">
    <text evidence="4">The sequence shown here is derived from an EMBL/GenBank/DDBJ whole genome shotgun (WGS) entry which is preliminary data.</text>
</comment>
<protein>
    <recommendedName>
        <fullName evidence="3">Rho-GAP domain-containing protein</fullName>
    </recommendedName>
</protein>
<feature type="compositionally biased region" description="Polar residues" evidence="2">
    <location>
        <begin position="178"/>
        <end position="198"/>
    </location>
</feature>
<dbReference type="GO" id="GO:0005096">
    <property type="term" value="F:GTPase activator activity"/>
    <property type="evidence" value="ECO:0007669"/>
    <property type="project" value="UniProtKB-KW"/>
</dbReference>
<evidence type="ECO:0000256" key="1">
    <source>
        <dbReference type="ARBA" id="ARBA00022468"/>
    </source>
</evidence>
<dbReference type="Proteomes" id="UP000444721">
    <property type="component" value="Unassembled WGS sequence"/>
</dbReference>
<gene>
    <name evidence="5" type="ORF">FDP41_001438</name>
    <name evidence="4" type="ORF">FDP41_009154</name>
</gene>
<evidence type="ECO:0000259" key="3">
    <source>
        <dbReference type="PROSITE" id="PS50238"/>
    </source>
</evidence>
<evidence type="ECO:0000313" key="5">
    <source>
        <dbReference type="EMBL" id="KAF0979521.1"/>
    </source>
</evidence>
<dbReference type="GO" id="GO:0007165">
    <property type="term" value="P:signal transduction"/>
    <property type="evidence" value="ECO:0007669"/>
    <property type="project" value="InterPro"/>
</dbReference>
<dbReference type="AlphaFoldDB" id="A0A6A5BHP3"/>
<dbReference type="PANTHER" id="PTHR23176">
    <property type="entry name" value="RHO/RAC/CDC GTPASE-ACTIVATING PROTEIN"/>
    <property type="match status" value="1"/>
</dbReference>
<dbReference type="InterPro" id="IPR008936">
    <property type="entry name" value="Rho_GTPase_activation_prot"/>
</dbReference>
<reference evidence="4 6" key="1">
    <citation type="journal article" date="2019" name="Sci. Rep.">
        <title>Nanopore sequencing improves the draft genome of the human pathogenic amoeba Naegleria fowleri.</title>
        <authorList>
            <person name="Liechti N."/>
            <person name="Schurch N."/>
            <person name="Bruggmann R."/>
            <person name="Wittwer M."/>
        </authorList>
    </citation>
    <scope>NUCLEOTIDE SEQUENCE [LARGE SCALE GENOMIC DNA]</scope>
    <source>
        <strain evidence="4 6">ATCC 30894</strain>
    </source>
</reference>
<evidence type="ECO:0000313" key="6">
    <source>
        <dbReference type="Proteomes" id="UP000444721"/>
    </source>
</evidence>
<feature type="region of interest" description="Disordered" evidence="2">
    <location>
        <begin position="177"/>
        <end position="198"/>
    </location>
</feature>
<dbReference type="VEuPathDB" id="AmoebaDB:NF0026910"/>
<dbReference type="CDD" id="cd00159">
    <property type="entry name" value="RhoGAP"/>
    <property type="match status" value="1"/>
</dbReference>
<evidence type="ECO:0000313" key="4">
    <source>
        <dbReference type="EMBL" id="KAF0972549.1"/>
    </source>
</evidence>
<accession>A0A6A5BHP3</accession>
<dbReference type="OrthoDB" id="185175at2759"/>